<evidence type="ECO:0000256" key="10">
    <source>
        <dbReference type="ARBA" id="ARBA00032441"/>
    </source>
</evidence>
<evidence type="ECO:0000256" key="3">
    <source>
        <dbReference type="ARBA" id="ARBA00019010"/>
    </source>
</evidence>
<dbReference type="Gene3D" id="3.40.50.300">
    <property type="entry name" value="P-loop containing nucleotide triphosphate hydrolases"/>
    <property type="match status" value="1"/>
</dbReference>
<evidence type="ECO:0000256" key="7">
    <source>
        <dbReference type="ARBA" id="ARBA00022741"/>
    </source>
</evidence>
<reference evidence="11" key="2">
    <citation type="submission" date="2023-01" db="EMBL/GenBank/DDBJ databases">
        <authorList>
            <person name="Sun Q."/>
            <person name="Evtushenko L."/>
        </authorList>
    </citation>
    <scope>NUCLEOTIDE SEQUENCE</scope>
    <source>
        <strain evidence="11">VKM B-1513</strain>
    </source>
</reference>
<evidence type="ECO:0000313" key="12">
    <source>
        <dbReference type="Proteomes" id="UP001143486"/>
    </source>
</evidence>
<comment type="caution">
    <text evidence="11">The sequence shown here is derived from an EMBL/GenBank/DDBJ whole genome shotgun (WGS) entry which is preliminary data.</text>
</comment>
<reference evidence="11" key="1">
    <citation type="journal article" date="2014" name="Int. J. Syst. Evol. Microbiol.">
        <title>Complete genome sequence of Corynebacterium casei LMG S-19264T (=DSM 44701T), isolated from a smear-ripened cheese.</title>
        <authorList>
            <consortium name="US DOE Joint Genome Institute (JGI-PGF)"/>
            <person name="Walter F."/>
            <person name="Albersmeier A."/>
            <person name="Kalinowski J."/>
            <person name="Ruckert C."/>
        </authorList>
    </citation>
    <scope>NUCLEOTIDE SEQUENCE</scope>
    <source>
        <strain evidence="11">VKM B-1513</strain>
    </source>
</reference>
<evidence type="ECO:0000256" key="9">
    <source>
        <dbReference type="ARBA" id="ARBA00022842"/>
    </source>
</evidence>
<dbReference type="GO" id="GO:0046872">
    <property type="term" value="F:metal ion binding"/>
    <property type="evidence" value="ECO:0007669"/>
    <property type="project" value="UniProtKB-KW"/>
</dbReference>
<protein>
    <recommendedName>
        <fullName evidence="3">tRNA threonylcarbamoyladenosine biosynthesis protein TsaE</fullName>
    </recommendedName>
    <alternativeName>
        <fullName evidence="10">t(6)A37 threonylcarbamoyladenosine biosynthesis protein TsaE</fullName>
    </alternativeName>
</protein>
<evidence type="ECO:0000256" key="1">
    <source>
        <dbReference type="ARBA" id="ARBA00004496"/>
    </source>
</evidence>
<gene>
    <name evidence="11" type="ORF">GCM10017621_26400</name>
</gene>
<dbReference type="GO" id="GO:0005737">
    <property type="term" value="C:cytoplasm"/>
    <property type="evidence" value="ECO:0007669"/>
    <property type="project" value="UniProtKB-SubCell"/>
</dbReference>
<keyword evidence="4" id="KW-0963">Cytoplasm</keyword>
<evidence type="ECO:0000256" key="4">
    <source>
        <dbReference type="ARBA" id="ARBA00022490"/>
    </source>
</evidence>
<keyword evidence="8" id="KW-0067">ATP-binding</keyword>
<sequence>MGSSHTHHLDGLEATRRLGARLAAVLAPGDAVLLTGDLGAGKTTLARAVIAQLCGIEEAPSPTYTLVQVYDTDAGDEVWHADLYRIEDPSELDELGLDDAFDSAICLVEWPDRLGDRLPPDRLEILLSGENTDLESGRKARITGYGRWEERVDDI</sequence>
<evidence type="ECO:0000256" key="6">
    <source>
        <dbReference type="ARBA" id="ARBA00022723"/>
    </source>
</evidence>
<dbReference type="NCBIfam" id="TIGR00150">
    <property type="entry name" value="T6A_YjeE"/>
    <property type="match status" value="1"/>
</dbReference>
<comment type="subcellular location">
    <subcellularLocation>
        <location evidence="1">Cytoplasm</location>
    </subcellularLocation>
</comment>
<organism evidence="11 12">
    <name type="scientific">Maricaulis virginensis</name>
    <dbReference type="NCBI Taxonomy" id="144022"/>
    <lineage>
        <taxon>Bacteria</taxon>
        <taxon>Pseudomonadati</taxon>
        <taxon>Pseudomonadota</taxon>
        <taxon>Alphaproteobacteria</taxon>
        <taxon>Maricaulales</taxon>
        <taxon>Maricaulaceae</taxon>
        <taxon>Maricaulis</taxon>
    </lineage>
</organism>
<proteinExistence type="inferred from homology"/>
<dbReference type="GO" id="GO:0005524">
    <property type="term" value="F:ATP binding"/>
    <property type="evidence" value="ECO:0007669"/>
    <property type="project" value="UniProtKB-KW"/>
</dbReference>
<evidence type="ECO:0000256" key="5">
    <source>
        <dbReference type="ARBA" id="ARBA00022694"/>
    </source>
</evidence>
<keyword evidence="6" id="KW-0479">Metal-binding</keyword>
<keyword evidence="9" id="KW-0460">Magnesium</keyword>
<dbReference type="RefSeq" id="WP_271187491.1">
    <property type="nucleotide sequence ID" value="NZ_BSFE01000008.1"/>
</dbReference>
<accession>A0A9W6IMN6</accession>
<evidence type="ECO:0000256" key="2">
    <source>
        <dbReference type="ARBA" id="ARBA00007599"/>
    </source>
</evidence>
<dbReference type="EMBL" id="BSFE01000008">
    <property type="protein sequence ID" value="GLK53132.1"/>
    <property type="molecule type" value="Genomic_DNA"/>
</dbReference>
<evidence type="ECO:0000313" key="11">
    <source>
        <dbReference type="EMBL" id="GLK53132.1"/>
    </source>
</evidence>
<keyword evidence="5" id="KW-0819">tRNA processing</keyword>
<keyword evidence="7" id="KW-0547">Nucleotide-binding</keyword>
<dbReference type="PANTHER" id="PTHR33540">
    <property type="entry name" value="TRNA THREONYLCARBAMOYLADENOSINE BIOSYNTHESIS PROTEIN TSAE"/>
    <property type="match status" value="1"/>
</dbReference>
<dbReference type="Proteomes" id="UP001143486">
    <property type="component" value="Unassembled WGS sequence"/>
</dbReference>
<dbReference type="GO" id="GO:0002949">
    <property type="term" value="P:tRNA threonylcarbamoyladenosine modification"/>
    <property type="evidence" value="ECO:0007669"/>
    <property type="project" value="InterPro"/>
</dbReference>
<comment type="similarity">
    <text evidence="2">Belongs to the TsaE family.</text>
</comment>
<evidence type="ECO:0000256" key="8">
    <source>
        <dbReference type="ARBA" id="ARBA00022840"/>
    </source>
</evidence>
<dbReference type="InterPro" id="IPR003442">
    <property type="entry name" value="T6A_TsaE"/>
</dbReference>
<dbReference type="AlphaFoldDB" id="A0A9W6IMN6"/>
<dbReference type="PANTHER" id="PTHR33540:SF2">
    <property type="entry name" value="TRNA THREONYLCARBAMOYLADENOSINE BIOSYNTHESIS PROTEIN TSAE"/>
    <property type="match status" value="1"/>
</dbReference>
<keyword evidence="12" id="KW-1185">Reference proteome</keyword>
<name>A0A9W6IMN6_9PROT</name>
<dbReference type="Pfam" id="PF02367">
    <property type="entry name" value="TsaE"/>
    <property type="match status" value="1"/>
</dbReference>
<dbReference type="InterPro" id="IPR027417">
    <property type="entry name" value="P-loop_NTPase"/>
</dbReference>
<dbReference type="SUPFAM" id="SSF52540">
    <property type="entry name" value="P-loop containing nucleoside triphosphate hydrolases"/>
    <property type="match status" value="1"/>
</dbReference>